<feature type="transmembrane region" description="Helical" evidence="9">
    <location>
        <begin position="270"/>
        <end position="292"/>
    </location>
</feature>
<dbReference type="RefSeq" id="XP_052124447.1">
    <property type="nucleotide sequence ID" value="XM_052268487.1"/>
</dbReference>
<keyword evidence="3 9" id="KW-0812">Transmembrane</keyword>
<feature type="transmembrane region" description="Helical" evidence="9">
    <location>
        <begin position="61"/>
        <end position="84"/>
    </location>
</feature>
<feature type="transmembrane region" description="Helical" evidence="9">
    <location>
        <begin position="200"/>
        <end position="223"/>
    </location>
</feature>
<evidence type="ECO:0000256" key="8">
    <source>
        <dbReference type="ARBA" id="ARBA00023224"/>
    </source>
</evidence>
<evidence type="ECO:0000313" key="10">
    <source>
        <dbReference type="Proteomes" id="UP000504606"/>
    </source>
</evidence>
<name>A0A9C6U6G9_FRAOC</name>
<evidence type="ECO:0000256" key="9">
    <source>
        <dbReference type="SAM" id="Phobius"/>
    </source>
</evidence>
<feature type="transmembrane region" description="Helical" evidence="9">
    <location>
        <begin position="304"/>
        <end position="322"/>
    </location>
</feature>
<evidence type="ECO:0000256" key="1">
    <source>
        <dbReference type="ARBA" id="ARBA00004141"/>
    </source>
</evidence>
<comment type="subcellular location">
    <subcellularLocation>
        <location evidence="1">Membrane</location>
        <topology evidence="1">Multi-pass membrane protein</topology>
    </subcellularLocation>
</comment>
<keyword evidence="8" id="KW-0807">Transducer</keyword>
<keyword evidence="6 9" id="KW-0472">Membrane</keyword>
<dbReference type="AlphaFoldDB" id="A0A9C6U6G9"/>
<keyword evidence="7" id="KW-0675">Receptor</keyword>
<evidence type="ECO:0000256" key="5">
    <source>
        <dbReference type="ARBA" id="ARBA00022989"/>
    </source>
</evidence>
<protein>
    <submittedName>
        <fullName evidence="11">Uncharacterized protein LOC127749622 isoform X1</fullName>
    </submittedName>
</protein>
<dbReference type="GO" id="GO:0007165">
    <property type="term" value="P:signal transduction"/>
    <property type="evidence" value="ECO:0007669"/>
    <property type="project" value="UniProtKB-KW"/>
</dbReference>
<keyword evidence="4" id="KW-0552">Olfaction</keyword>
<evidence type="ECO:0000256" key="3">
    <source>
        <dbReference type="ARBA" id="ARBA00022692"/>
    </source>
</evidence>
<dbReference type="GO" id="GO:0004984">
    <property type="term" value="F:olfactory receptor activity"/>
    <property type="evidence" value="ECO:0007669"/>
    <property type="project" value="InterPro"/>
</dbReference>
<reference evidence="11" key="1">
    <citation type="submission" date="2025-08" db="UniProtKB">
        <authorList>
            <consortium name="RefSeq"/>
        </authorList>
    </citation>
    <scope>IDENTIFICATION</scope>
    <source>
        <tissue evidence="11">Whole organism</tissue>
    </source>
</reference>
<gene>
    <name evidence="11" type="primary">LOC127749622</name>
</gene>
<organism evidence="10 11">
    <name type="scientific">Frankliniella occidentalis</name>
    <name type="common">Western flower thrips</name>
    <name type="synonym">Euthrips occidentalis</name>
    <dbReference type="NCBI Taxonomy" id="133901"/>
    <lineage>
        <taxon>Eukaryota</taxon>
        <taxon>Metazoa</taxon>
        <taxon>Ecdysozoa</taxon>
        <taxon>Arthropoda</taxon>
        <taxon>Hexapoda</taxon>
        <taxon>Insecta</taxon>
        <taxon>Pterygota</taxon>
        <taxon>Neoptera</taxon>
        <taxon>Paraneoptera</taxon>
        <taxon>Thysanoptera</taxon>
        <taxon>Terebrantia</taxon>
        <taxon>Thripoidea</taxon>
        <taxon>Thripidae</taxon>
        <taxon>Frankliniella</taxon>
    </lineage>
</organism>
<dbReference type="GO" id="GO:0005549">
    <property type="term" value="F:odorant binding"/>
    <property type="evidence" value="ECO:0007669"/>
    <property type="project" value="InterPro"/>
</dbReference>
<evidence type="ECO:0000256" key="4">
    <source>
        <dbReference type="ARBA" id="ARBA00022725"/>
    </source>
</evidence>
<dbReference type="InterPro" id="IPR004117">
    <property type="entry name" value="7tm6_olfct_rcpt"/>
</dbReference>
<feature type="transmembrane region" description="Helical" evidence="9">
    <location>
        <begin position="163"/>
        <end position="180"/>
    </location>
</feature>
<sequence length="402" mass="43235">MRGSSMGCLLTGVQARRERMKCLWTTKPDSGKPRQTLTMSALLATRLEEVSPTQRRTALKLLWMALHGTWLSIASNIIVVSLAIMDCLTKNTYLAASLGTRFVTGIVGCSTAQIFYIFRRAALGAALERMSVVAKDLEALQNPFISAELERVAAQCYRLRRIVLAYEGMVVVSILLPTLLAGQLSMPTWPRPEDTAAPRLVYAAMFTVQLITGTSCPIAFYSFVGLLGSAHMACAALFRGAGTAVATARGTVELRVVTQLHAVLCESASLLDAVTSAGLPMLFVGVLALPIQGTYDAVQGQVDGYLLSSAPIIIVVFVPLCYSAQAMSDASAEVGLSAYRGAWPAEDARARFIRTMVMLRATRPAQFTCKGLGAVGLPACQSVLRSWFSYLQMLLNFAKDGG</sequence>
<feature type="transmembrane region" description="Helical" evidence="9">
    <location>
        <begin position="96"/>
        <end position="118"/>
    </location>
</feature>
<accession>A0A9C6U6G9</accession>
<dbReference type="GeneID" id="127749622"/>
<evidence type="ECO:0000256" key="6">
    <source>
        <dbReference type="ARBA" id="ARBA00023136"/>
    </source>
</evidence>
<dbReference type="GO" id="GO:0016020">
    <property type="term" value="C:membrane"/>
    <property type="evidence" value="ECO:0007669"/>
    <property type="project" value="UniProtKB-SubCell"/>
</dbReference>
<evidence type="ECO:0000313" key="11">
    <source>
        <dbReference type="RefSeq" id="XP_052124447.1"/>
    </source>
</evidence>
<keyword evidence="5 9" id="KW-1133">Transmembrane helix</keyword>
<keyword evidence="10" id="KW-1185">Reference proteome</keyword>
<evidence type="ECO:0000256" key="7">
    <source>
        <dbReference type="ARBA" id="ARBA00023170"/>
    </source>
</evidence>
<dbReference type="OrthoDB" id="7179992at2759"/>
<evidence type="ECO:0000256" key="2">
    <source>
        <dbReference type="ARBA" id="ARBA00022606"/>
    </source>
</evidence>
<keyword evidence="2" id="KW-0716">Sensory transduction</keyword>
<dbReference type="KEGG" id="foc:127749622"/>
<proteinExistence type="predicted"/>
<dbReference type="Pfam" id="PF02949">
    <property type="entry name" value="7tm_6"/>
    <property type="match status" value="1"/>
</dbReference>
<dbReference type="Proteomes" id="UP000504606">
    <property type="component" value="Unplaced"/>
</dbReference>